<comment type="caution">
    <text evidence="1">The sequence shown here is derived from an EMBL/GenBank/DDBJ whole genome shotgun (WGS) entry which is preliminary data.</text>
</comment>
<gene>
    <name evidence="1" type="ORF">ICL16_27530</name>
</gene>
<protein>
    <submittedName>
        <fullName evidence="1">Uncharacterized protein</fullName>
    </submittedName>
</protein>
<keyword evidence="2" id="KW-1185">Reference proteome</keyword>
<reference evidence="1" key="1">
    <citation type="submission" date="2020-09" db="EMBL/GenBank/DDBJ databases">
        <title>Iningainema tapete sp. nov. (Scytonemataceae, Cyanobacteria) from greenhouses in central Florida (USA) produces two types of nodularin with biosynthetic potential for microcystin-LR and anabaenopeptins.</title>
        <authorList>
            <person name="Berthold D.E."/>
            <person name="Lefler F.W."/>
            <person name="Huang I.-S."/>
            <person name="Abdulla H."/>
            <person name="Zimba P.V."/>
            <person name="Laughinghouse H.D. IV."/>
        </authorList>
    </citation>
    <scope>NUCLEOTIDE SEQUENCE</scope>
    <source>
        <strain evidence="1">BLCCT55</strain>
    </source>
</reference>
<sequence>MESTELLVESSQHMLAEGKDLELILSFLRKHGCSKTQSIVILKEIKKISLDEAKKLVHFSQEWQDVSQVDAELSDRFYNVLINDNVKVD</sequence>
<organism evidence="1 2">
    <name type="scientific">Iningainema tapete BLCC-T55</name>
    <dbReference type="NCBI Taxonomy" id="2748662"/>
    <lineage>
        <taxon>Bacteria</taxon>
        <taxon>Bacillati</taxon>
        <taxon>Cyanobacteriota</taxon>
        <taxon>Cyanophyceae</taxon>
        <taxon>Nostocales</taxon>
        <taxon>Scytonemataceae</taxon>
        <taxon>Iningainema tapete</taxon>
    </lineage>
</organism>
<dbReference type="AlphaFoldDB" id="A0A8J6XM86"/>
<dbReference type="EMBL" id="JACXAE010000084">
    <property type="protein sequence ID" value="MBD2775707.1"/>
    <property type="molecule type" value="Genomic_DNA"/>
</dbReference>
<name>A0A8J6XM86_9CYAN</name>
<evidence type="ECO:0000313" key="2">
    <source>
        <dbReference type="Proteomes" id="UP000629098"/>
    </source>
</evidence>
<proteinExistence type="predicted"/>
<accession>A0A8J6XM86</accession>
<dbReference type="Proteomes" id="UP000629098">
    <property type="component" value="Unassembled WGS sequence"/>
</dbReference>
<dbReference type="RefSeq" id="WP_190834486.1">
    <property type="nucleotide sequence ID" value="NZ_CAWPPI010000084.1"/>
</dbReference>
<evidence type="ECO:0000313" key="1">
    <source>
        <dbReference type="EMBL" id="MBD2775707.1"/>
    </source>
</evidence>